<reference evidence="2" key="1">
    <citation type="submission" date="2020-02" db="EMBL/GenBank/DDBJ databases">
        <authorList>
            <person name="Meier V. D."/>
        </authorList>
    </citation>
    <scope>NUCLEOTIDE SEQUENCE</scope>
    <source>
        <strain evidence="2">AVDCRST_MAG68</strain>
    </source>
</reference>
<dbReference type="AlphaFoldDB" id="A0A6J4KJU5"/>
<gene>
    <name evidence="2" type="ORF">AVDCRST_MAG68-944</name>
</gene>
<dbReference type="EMBL" id="CADCTW010000053">
    <property type="protein sequence ID" value="CAA9307119.1"/>
    <property type="molecule type" value="Genomic_DNA"/>
</dbReference>
<evidence type="ECO:0000256" key="1">
    <source>
        <dbReference type="SAM" id="MobiDB-lite"/>
    </source>
</evidence>
<feature type="region of interest" description="Disordered" evidence="1">
    <location>
        <begin position="303"/>
        <end position="327"/>
    </location>
</feature>
<sequence>MQPVTALRLVTGRYWNLLIKGCRFVRCAFVDCVTTNKLFETCLVLDCRFERTELQVQTITGNFGISADQLWDCPIRSHDPKVAFDYVDLASLDEIATAKTRLAPVEHLRVAYFLSRDVLWGSDALDAALDARGWLQLCRIPSTFAIILQDFSEFLLWVYDRNELTVHPLLLLHTVTSQLSARFGGDAGVNPRVSRAIMGVHMQLSRSVEEFLGVLSGLALDAGDRVRFVANGPLEPAYYHLELAHVFVGDEVRLVEVKPHNSPVELVFEWVSQHSLLCLLAAFAASRVQAELHQLSALLPPPREEEVQEKGGRKRVGSRQSKKAPGLRRVAGVSRDSIELFSYSMGFTSGKSRAYELKARALLPGSLLLELRLEISTGILRPFRRILLKLLSAQEISN</sequence>
<feature type="compositionally biased region" description="Basic residues" evidence="1">
    <location>
        <begin position="312"/>
        <end position="326"/>
    </location>
</feature>
<protein>
    <submittedName>
        <fullName evidence="2">Uncharacterized protein</fullName>
    </submittedName>
</protein>
<evidence type="ECO:0000313" key="2">
    <source>
        <dbReference type="EMBL" id="CAA9307119.1"/>
    </source>
</evidence>
<organism evidence="2">
    <name type="scientific">uncultured Gemmatimonadota bacterium</name>
    <dbReference type="NCBI Taxonomy" id="203437"/>
    <lineage>
        <taxon>Bacteria</taxon>
        <taxon>Pseudomonadati</taxon>
        <taxon>Gemmatimonadota</taxon>
        <taxon>environmental samples</taxon>
    </lineage>
</organism>
<accession>A0A6J4KJU5</accession>
<name>A0A6J4KJU5_9BACT</name>
<proteinExistence type="predicted"/>